<dbReference type="SUPFAM" id="SSF47819">
    <property type="entry name" value="HRDC-like"/>
    <property type="match status" value="1"/>
</dbReference>
<dbReference type="SUPFAM" id="SSF53098">
    <property type="entry name" value="Ribonuclease H-like"/>
    <property type="match status" value="1"/>
</dbReference>
<dbReference type="GO" id="GO:0071036">
    <property type="term" value="P:nuclear polyadenylation-dependent snoRNA catabolic process"/>
    <property type="evidence" value="ECO:0007669"/>
    <property type="project" value="TreeGrafter"/>
</dbReference>
<dbReference type="VEuPathDB" id="PlasmoDB:PGSY75_1449700"/>
<dbReference type="GO" id="GO:0071051">
    <property type="term" value="P:poly(A)-dependent snoRNA 3'-end processing"/>
    <property type="evidence" value="ECO:0007669"/>
    <property type="project" value="TreeGrafter"/>
</dbReference>
<evidence type="ECO:0000313" key="4">
    <source>
        <dbReference type="EMBL" id="KYN96086.1"/>
    </source>
</evidence>
<dbReference type="Gene3D" id="3.30.420.10">
    <property type="entry name" value="Ribonuclease H-like superfamily/Ribonuclease H"/>
    <property type="match status" value="1"/>
</dbReference>
<dbReference type="SMART" id="SM00474">
    <property type="entry name" value="35EXOc"/>
    <property type="match status" value="1"/>
</dbReference>
<evidence type="ECO:0000313" key="5">
    <source>
        <dbReference type="Proteomes" id="UP000076004"/>
    </source>
</evidence>
<dbReference type="VEuPathDB" id="PlasmoDB:PGABG01_1448500"/>
<evidence type="ECO:0000256" key="1">
    <source>
        <dbReference type="ARBA" id="ARBA00004123"/>
    </source>
</evidence>
<gene>
    <name evidence="4" type="ORF">PGSY75_1449700</name>
</gene>
<dbReference type="GO" id="GO:0071044">
    <property type="term" value="P:histone mRNA catabolic process"/>
    <property type="evidence" value="ECO:0007669"/>
    <property type="project" value="TreeGrafter"/>
</dbReference>
<dbReference type="InterPro" id="IPR036397">
    <property type="entry name" value="RNaseH_sf"/>
</dbReference>
<dbReference type="GO" id="GO:0071039">
    <property type="term" value="P:nuclear polyadenylation-dependent CUT catabolic process"/>
    <property type="evidence" value="ECO:0007669"/>
    <property type="project" value="TreeGrafter"/>
</dbReference>
<reference evidence="4 5" key="1">
    <citation type="journal article" date="2016" name="Nat. Commun.">
        <title>Genomes of cryptic chimpanzee Plasmodium species reveal key evolutionary events leading to human malaria.</title>
        <authorList>
            <person name="Sundararaman S.A."/>
            <person name="Plenderleith L.J."/>
            <person name="Liu W."/>
            <person name="Loy D.E."/>
            <person name="Learn G.H."/>
            <person name="Li Y."/>
            <person name="Shaw K.S."/>
            <person name="Ayouba A."/>
            <person name="Peeters M."/>
            <person name="Speede S."/>
            <person name="Shaw G.M."/>
            <person name="Bushman F.D."/>
            <person name="Brisson D."/>
            <person name="Rayner J.C."/>
            <person name="Sharp P.M."/>
            <person name="Hahn B.H."/>
        </authorList>
    </citation>
    <scope>NUCLEOTIDE SEQUENCE [LARGE SCALE GENOMIC DNA]</scope>
    <source>
        <strain evidence="4 5">SY75</strain>
    </source>
</reference>
<dbReference type="InterPro" id="IPR045092">
    <property type="entry name" value="Rrp6-like"/>
</dbReference>
<dbReference type="GO" id="GO:0000176">
    <property type="term" value="C:nuclear exosome (RNase complex)"/>
    <property type="evidence" value="ECO:0007669"/>
    <property type="project" value="TreeGrafter"/>
</dbReference>
<sequence length="1170" mass="139586">MEECSRKLEELLKQKEKGLAQDVSNVNNNNKGNNYINSNNNHCLMKELLNNVVDIIKLTNKISYNSLYNDNIDVLRNNNVNIKNLQDDLLKIVYDLLYHSSNEMKQKELVNIKNDDNCCFLKDNYHIISSTLEEIYTRIRHSFLFFHKDMQMFTDKYNNNNNNNNDYNTNKDISSYQRDNNYINIEHYNITDKKILEQNKNENILNHHIINNKNEQNDIIQVVKNKTIKDENKVYVNDEDIVIIKDDDDKDNDLKKININDNQHISEHEKIHYNNHCNDISAQENTKRFHHEDIKTKKDINKNHVKNYNNSNNNMKDNKSYNNMMNVKIQKNIKKKKKKDKKIKNKTDIEFFKEYSNKIQNGWLHLTNNYSKYFIPRIPFKYNQLVQLEDNLIEAMKWQEDNIKKKLILLNMQRNYENDELENINVNDIINKIFDNNSNNNNNMLDNNVGDYNNKYNEEHINDQTFIDDDKNSEHSFVSSDISLSSYKDDVNKELFHKLLKKLNKEINKYSNKFNNLNHPYKYEIENIIKEYRNYDNNLKFSNFLQINNELKKLEDINKKSYKIIDNKNDLMNTINDIKLNYPEKKISIMIKVNYKRTYRGFTSIIMIGTNNMNYIIDVFNIFEDLYVINDITTDPNILKITYNAPNIITQLQKDFSIYFVNIFDIAICCNYLNLKNDLNYLIYNYFNTILYYKNKILQNVLITRPIEPDMVDLIQNEFSFLYDLFDYIKMDVYYNFIFNSNKIENSEHMQIQNDNVDENCDNASEYHSKEEQIQIYKDDEDTKDNINKQHIYVNFQTLKCNDISEEEKKNGEQIIRNIFIESNLLCHNMVKLKNVCNIEKTKEHIKNIVNTSYNINACDNLIYNILYWREELAKKLDETPDSIINIHNIISILLNMSTTLSSLKNNIIPLSNIISENLETLLEIIIKSSMHEKKKNHNQFYDDYINNQNDNINDEQNNIKLYTHNKNNNLYSHNNIDSVILTNLHFHYISNDQKPLHKTNDTHKDTLHNEETEVSHSNIHIKNSFLLEQTLFSDDENDKSYINNINYIKNLNIIKGNPYLKHKEYSSQPKLIHLNKNSHINNFNTNDNYNENIKNSSVVKKSIDKNIYKSIDKSMDKSMDKSIDKNIEKNIHNNKKKDKNIYQSYNQQYNIKKTKGLYSKNILSEIDRQ</sequence>
<dbReference type="GO" id="GO:0005730">
    <property type="term" value="C:nucleolus"/>
    <property type="evidence" value="ECO:0007669"/>
    <property type="project" value="TreeGrafter"/>
</dbReference>
<dbReference type="GO" id="GO:0000166">
    <property type="term" value="F:nucleotide binding"/>
    <property type="evidence" value="ECO:0007669"/>
    <property type="project" value="InterPro"/>
</dbReference>
<dbReference type="GeneID" id="29778783"/>
<dbReference type="InterPro" id="IPR010997">
    <property type="entry name" value="HRDC-like_sf"/>
</dbReference>
<feature type="domain" description="HRDC" evidence="3">
    <location>
        <begin position="856"/>
        <end position="936"/>
    </location>
</feature>
<dbReference type="InterPro" id="IPR002562">
    <property type="entry name" value="3'-5'_exonuclease_dom"/>
</dbReference>
<protein>
    <submittedName>
        <fullName evidence="4">Exosome complex exonuclease RRP6</fullName>
    </submittedName>
</protein>
<accession>A0A151LB50</accession>
<dbReference type="GO" id="GO:0071038">
    <property type="term" value="P:TRAMP-dependent tRNA surveillance pathway"/>
    <property type="evidence" value="ECO:0007669"/>
    <property type="project" value="TreeGrafter"/>
</dbReference>
<evidence type="ECO:0000256" key="2">
    <source>
        <dbReference type="ARBA" id="ARBA00023242"/>
    </source>
</evidence>
<dbReference type="GO" id="GO:0071037">
    <property type="term" value="P:nuclear polyadenylation-dependent snRNA catabolic process"/>
    <property type="evidence" value="ECO:0007669"/>
    <property type="project" value="TreeGrafter"/>
</dbReference>
<organism evidence="4 5">
    <name type="scientific">Plasmodium gaboni</name>
    <dbReference type="NCBI Taxonomy" id="647221"/>
    <lineage>
        <taxon>Eukaryota</taxon>
        <taxon>Sar</taxon>
        <taxon>Alveolata</taxon>
        <taxon>Apicomplexa</taxon>
        <taxon>Aconoidasida</taxon>
        <taxon>Haemosporida</taxon>
        <taxon>Plasmodiidae</taxon>
        <taxon>Plasmodium</taxon>
        <taxon>Plasmodium (Laverania)</taxon>
    </lineage>
</organism>
<dbReference type="Gene3D" id="1.10.150.80">
    <property type="entry name" value="HRDC domain"/>
    <property type="match status" value="1"/>
</dbReference>
<dbReference type="InterPro" id="IPR002121">
    <property type="entry name" value="HRDC_dom"/>
</dbReference>
<comment type="subcellular location">
    <subcellularLocation>
        <location evidence="1">Nucleus</location>
    </subcellularLocation>
</comment>
<proteinExistence type="predicted"/>
<dbReference type="GO" id="GO:0071040">
    <property type="term" value="P:nuclear polyadenylation-dependent antisense transcript catabolic process"/>
    <property type="evidence" value="ECO:0007669"/>
    <property type="project" value="TreeGrafter"/>
</dbReference>
<evidence type="ECO:0000259" key="3">
    <source>
        <dbReference type="PROSITE" id="PS50967"/>
    </source>
</evidence>
<name>A0A151LB50_9APIC</name>
<comment type="caution">
    <text evidence="4">The sequence shown here is derived from an EMBL/GenBank/DDBJ whole genome shotgun (WGS) entry which is preliminary data.</text>
</comment>
<dbReference type="InterPro" id="IPR012337">
    <property type="entry name" value="RNaseH-like_sf"/>
</dbReference>
<dbReference type="InterPro" id="IPR044876">
    <property type="entry name" value="HRDC_dom_sf"/>
</dbReference>
<dbReference type="Proteomes" id="UP000076004">
    <property type="component" value="Chromosome 14"/>
</dbReference>
<dbReference type="EMBL" id="LVLB01000015">
    <property type="protein sequence ID" value="KYN96086.1"/>
    <property type="molecule type" value="Genomic_DNA"/>
</dbReference>
<keyword evidence="4" id="KW-0540">Nuclease</keyword>
<keyword evidence="4" id="KW-0269">Exonuclease</keyword>
<dbReference type="PANTHER" id="PTHR12124">
    <property type="entry name" value="POLYMYOSITIS/SCLERODERMA AUTOANTIGEN-RELATED"/>
    <property type="match status" value="1"/>
</dbReference>
<dbReference type="AlphaFoldDB" id="A0A151LB50"/>
<dbReference type="RefSeq" id="XP_018639552.1">
    <property type="nucleotide sequence ID" value="XM_018788180.1"/>
</dbReference>
<dbReference type="GO" id="GO:0003727">
    <property type="term" value="F:single-stranded RNA binding"/>
    <property type="evidence" value="ECO:0007669"/>
    <property type="project" value="TreeGrafter"/>
</dbReference>
<keyword evidence="4" id="KW-0378">Hydrolase</keyword>
<dbReference type="GO" id="GO:0000175">
    <property type="term" value="F:3'-5'-RNA exonuclease activity"/>
    <property type="evidence" value="ECO:0007669"/>
    <property type="project" value="InterPro"/>
</dbReference>
<keyword evidence="2" id="KW-0539">Nucleus</keyword>
<dbReference type="KEGG" id="pgab:PGSY75_1449700"/>
<dbReference type="PANTHER" id="PTHR12124:SF47">
    <property type="entry name" value="EXOSOME COMPONENT 10"/>
    <property type="match status" value="1"/>
</dbReference>
<dbReference type="GO" id="GO:0071035">
    <property type="term" value="P:nuclear polyadenylation-dependent rRNA catabolic process"/>
    <property type="evidence" value="ECO:0007669"/>
    <property type="project" value="TreeGrafter"/>
</dbReference>
<dbReference type="GO" id="GO:0000467">
    <property type="term" value="P:exonucleolytic trimming to generate mature 3'-end of 5.8S rRNA from tricistronic rRNA transcript (SSU-rRNA, 5.8S rRNA, LSU-rRNA)"/>
    <property type="evidence" value="ECO:0007669"/>
    <property type="project" value="InterPro"/>
</dbReference>
<dbReference type="PROSITE" id="PS50967">
    <property type="entry name" value="HRDC"/>
    <property type="match status" value="1"/>
</dbReference>